<sequence>MSALAGRGSLQHHSRRVAASACHPRRGNGLSLTTVRPAILAAARLLTLPLAAAAPAIPGYWEHARLHTVAEGDEDLPRSPDDPDLWIYLAVAVALVLLGGIFAGLTIALMGQDETYLQVIASSGEGKEKQHAKTVLKLLKKGKHWVLVTLLLSNVITNETLPIVLDRSLGGGWPAVVSSTVLIVIFGEVAPQSVCVRFGLSIGSWCAKGVWVLMLLLSPVAWPTAKLLDWLLGEDHGIMYKKAGLKTLVTLHKTLGAGAHERLMEDEVTIINSVLDLKEKPVGDIMTPMQDVFTMSADTILDERMMDTILSQGYSRIPIYSPDNHRNFIGMLLVKILITYDPEDGKRVRDFALATLPETSPYTSCLDIINFFQEGKSHMVLVSDFPGEDKGALGVVTLEDVIEELIGEEIIDESDVFVDVHKAIRRVAPAPRTRYSSKIFASDYVVDSEDERKEATENEPLLGNKKGADAAGAPRKTSLQNGQTTFLMRRKSSTASDGARDHGPNVKPVPVRSSATDMREHLKHLGPSNAASNPRQTKFSNVKIKPGVGTIPEHSALSTRPKDNSPTSVPLGHKKSNSTPSATLVQEDDGNASDVDSLRGKVASGGVAAVYGTMGPSSPNRNRRLSGGERLSAQEASRVASENVAPPNSYRTDEPESYSQAQDEPSLPDKMVAGDAENENDDVGELAPPASPDWGRKRMAVRSGSITETHVDSGGLKKVVLGTTSSSEEDGVSPGDTQRSSRLWGSGESSKNEGDDEEGDEEEHEESSQPNGQGSANGAGGKKRRKKRGKRKKGGSGGGNGGE</sequence>
<evidence type="ECO:0000256" key="2">
    <source>
        <dbReference type="ARBA" id="ARBA00022692"/>
    </source>
</evidence>
<evidence type="ECO:0000256" key="3">
    <source>
        <dbReference type="ARBA" id="ARBA00022737"/>
    </source>
</evidence>
<feature type="compositionally biased region" description="Basic residues" evidence="8">
    <location>
        <begin position="781"/>
        <end position="794"/>
    </location>
</feature>
<evidence type="ECO:0008006" key="14">
    <source>
        <dbReference type="Google" id="ProtNLM"/>
    </source>
</evidence>
<evidence type="ECO:0000256" key="1">
    <source>
        <dbReference type="ARBA" id="ARBA00004141"/>
    </source>
</evidence>
<feature type="domain" description="CNNM transmembrane" evidence="11">
    <location>
        <begin position="81"/>
        <end position="267"/>
    </location>
</feature>
<feature type="domain" description="CBS" evidence="10">
    <location>
        <begin position="348"/>
        <end position="413"/>
    </location>
</feature>
<dbReference type="GO" id="GO:0016020">
    <property type="term" value="C:membrane"/>
    <property type="evidence" value="ECO:0007669"/>
    <property type="project" value="UniProtKB-SubCell"/>
</dbReference>
<feature type="domain" description="CBS" evidence="10">
    <location>
        <begin position="286"/>
        <end position="347"/>
    </location>
</feature>
<protein>
    <recommendedName>
        <fullName evidence="14">DUF21-domain-containing protein</fullName>
    </recommendedName>
</protein>
<comment type="subcellular location">
    <subcellularLocation>
        <location evidence="1">Membrane</location>
        <topology evidence="1">Multi-pass membrane protein</topology>
    </subcellularLocation>
</comment>
<feature type="region of interest" description="Disordered" evidence="8">
    <location>
        <begin position="446"/>
        <end position="512"/>
    </location>
</feature>
<evidence type="ECO:0000259" key="10">
    <source>
        <dbReference type="PROSITE" id="PS51371"/>
    </source>
</evidence>
<evidence type="ECO:0000313" key="12">
    <source>
        <dbReference type="EMBL" id="CAK3983811.1"/>
    </source>
</evidence>
<dbReference type="GO" id="GO:0030026">
    <property type="term" value="P:intracellular manganese ion homeostasis"/>
    <property type="evidence" value="ECO:0007669"/>
    <property type="project" value="TreeGrafter"/>
</dbReference>
<feature type="transmembrane region" description="Helical" evidence="9">
    <location>
        <begin position="85"/>
        <end position="109"/>
    </location>
</feature>
<dbReference type="InterPro" id="IPR000644">
    <property type="entry name" value="CBS_dom"/>
</dbReference>
<feature type="region of interest" description="Disordered" evidence="8">
    <location>
        <begin position="1"/>
        <end position="24"/>
    </location>
</feature>
<dbReference type="Pfam" id="PF01595">
    <property type="entry name" value="CNNM"/>
    <property type="match status" value="1"/>
</dbReference>
<proteinExistence type="predicted"/>
<evidence type="ECO:0000256" key="6">
    <source>
        <dbReference type="PROSITE-ProRule" id="PRU00703"/>
    </source>
</evidence>
<keyword evidence="6" id="KW-0129">CBS domain</keyword>
<dbReference type="GO" id="GO:0010960">
    <property type="term" value="P:magnesium ion homeostasis"/>
    <property type="evidence" value="ECO:0007669"/>
    <property type="project" value="InterPro"/>
</dbReference>
<evidence type="ECO:0000256" key="7">
    <source>
        <dbReference type="PROSITE-ProRule" id="PRU01193"/>
    </source>
</evidence>
<dbReference type="FunFam" id="3.10.580.10:FF:000006">
    <property type="entry name" value="DUF21 and CBS domain protein"/>
    <property type="match status" value="1"/>
</dbReference>
<dbReference type="PANTHER" id="PTHR12064:SF97">
    <property type="entry name" value="METAL TRANSPORTER CNNM-5"/>
    <property type="match status" value="1"/>
</dbReference>
<organism evidence="12 13">
    <name type="scientific">Lecanosticta acicola</name>
    <dbReference type="NCBI Taxonomy" id="111012"/>
    <lineage>
        <taxon>Eukaryota</taxon>
        <taxon>Fungi</taxon>
        <taxon>Dikarya</taxon>
        <taxon>Ascomycota</taxon>
        <taxon>Pezizomycotina</taxon>
        <taxon>Dothideomycetes</taxon>
        <taxon>Dothideomycetidae</taxon>
        <taxon>Mycosphaerellales</taxon>
        <taxon>Mycosphaerellaceae</taxon>
        <taxon>Lecanosticta</taxon>
    </lineage>
</organism>
<feature type="compositionally biased region" description="Acidic residues" evidence="8">
    <location>
        <begin position="754"/>
        <end position="765"/>
    </location>
</feature>
<evidence type="ECO:0000256" key="9">
    <source>
        <dbReference type="SAM" id="Phobius"/>
    </source>
</evidence>
<dbReference type="GO" id="GO:0005737">
    <property type="term" value="C:cytoplasm"/>
    <property type="evidence" value="ECO:0007669"/>
    <property type="project" value="TreeGrafter"/>
</dbReference>
<dbReference type="InterPro" id="IPR044751">
    <property type="entry name" value="Ion_transp-like_CBS"/>
</dbReference>
<dbReference type="CDD" id="cd04590">
    <property type="entry name" value="CBS_pair_CorC_HlyC_assoc"/>
    <property type="match status" value="1"/>
</dbReference>
<dbReference type="PANTHER" id="PTHR12064">
    <property type="entry name" value="METAL TRANSPORTER CNNM"/>
    <property type="match status" value="1"/>
</dbReference>
<dbReference type="Gene3D" id="3.10.580.10">
    <property type="entry name" value="CBS-domain"/>
    <property type="match status" value="1"/>
</dbReference>
<name>A0AAI8YXK0_9PEZI</name>
<feature type="compositionally biased region" description="Polar residues" evidence="8">
    <location>
        <begin position="477"/>
        <end position="486"/>
    </location>
</feature>
<evidence type="ECO:0000256" key="5">
    <source>
        <dbReference type="ARBA" id="ARBA00023136"/>
    </source>
</evidence>
<keyword evidence="5 7" id="KW-0472">Membrane</keyword>
<keyword evidence="13" id="KW-1185">Reference proteome</keyword>
<feature type="compositionally biased region" description="Polar residues" evidence="8">
    <location>
        <begin position="529"/>
        <end position="540"/>
    </location>
</feature>
<dbReference type="EMBL" id="CAVMBE010000019">
    <property type="protein sequence ID" value="CAK3983811.1"/>
    <property type="molecule type" value="Genomic_DNA"/>
</dbReference>
<reference evidence="12" key="1">
    <citation type="submission" date="2023-11" db="EMBL/GenBank/DDBJ databases">
        <authorList>
            <person name="Alioto T."/>
            <person name="Alioto T."/>
            <person name="Gomez Garrido J."/>
        </authorList>
    </citation>
    <scope>NUCLEOTIDE SEQUENCE</scope>
</reference>
<dbReference type="InterPro" id="IPR002550">
    <property type="entry name" value="CNNM"/>
</dbReference>
<keyword evidence="2 7" id="KW-0812">Transmembrane</keyword>
<gene>
    <name evidence="12" type="ORF">LECACI_7A003819</name>
</gene>
<accession>A0AAI8YXK0</accession>
<evidence type="ECO:0000256" key="8">
    <source>
        <dbReference type="SAM" id="MobiDB-lite"/>
    </source>
</evidence>
<dbReference type="InterPro" id="IPR046342">
    <property type="entry name" value="CBS_dom_sf"/>
</dbReference>
<dbReference type="SUPFAM" id="SSF54631">
    <property type="entry name" value="CBS-domain pair"/>
    <property type="match status" value="1"/>
</dbReference>
<keyword evidence="4 7" id="KW-1133">Transmembrane helix</keyword>
<dbReference type="PROSITE" id="PS51371">
    <property type="entry name" value="CBS"/>
    <property type="match status" value="2"/>
</dbReference>
<evidence type="ECO:0000256" key="4">
    <source>
        <dbReference type="ARBA" id="ARBA00022989"/>
    </source>
</evidence>
<dbReference type="Proteomes" id="UP001296104">
    <property type="component" value="Unassembled WGS sequence"/>
</dbReference>
<dbReference type="AlphaFoldDB" id="A0AAI8YXK0"/>
<comment type="caution">
    <text evidence="12">The sequence shown here is derived from an EMBL/GenBank/DDBJ whole genome shotgun (WGS) entry which is preliminary data.</text>
</comment>
<feature type="region of interest" description="Disordered" evidence="8">
    <location>
        <begin position="524"/>
        <end position="803"/>
    </location>
</feature>
<dbReference type="InterPro" id="IPR045095">
    <property type="entry name" value="ACDP"/>
</dbReference>
<evidence type="ECO:0000313" key="13">
    <source>
        <dbReference type="Proteomes" id="UP001296104"/>
    </source>
</evidence>
<dbReference type="PROSITE" id="PS51846">
    <property type="entry name" value="CNNM"/>
    <property type="match status" value="1"/>
</dbReference>
<evidence type="ECO:0000259" key="11">
    <source>
        <dbReference type="PROSITE" id="PS51846"/>
    </source>
</evidence>
<keyword evidence="3" id="KW-0677">Repeat</keyword>